<dbReference type="PANTHER" id="PTHR43285">
    <property type="entry name" value="ANTHRANILATE PHOSPHORIBOSYLTRANSFERASE"/>
    <property type="match status" value="1"/>
</dbReference>
<dbReference type="GO" id="GO:0000287">
    <property type="term" value="F:magnesium ion binding"/>
    <property type="evidence" value="ECO:0007669"/>
    <property type="project" value="UniProtKB-UniRule"/>
</dbReference>
<dbReference type="SUPFAM" id="SSF52418">
    <property type="entry name" value="Nucleoside phosphorylase/phosphoribosyltransferase catalytic domain"/>
    <property type="match status" value="1"/>
</dbReference>
<dbReference type="InterPro" id="IPR000312">
    <property type="entry name" value="Glycosyl_Trfase_fam3"/>
</dbReference>
<feature type="binding site" evidence="9">
    <location>
        <position position="91"/>
    </location>
    <ligand>
        <name>5-phospho-alpha-D-ribose 1-diphosphate</name>
        <dbReference type="ChEBI" id="CHEBI:58017"/>
    </ligand>
</feature>
<reference evidence="12 13" key="1">
    <citation type="submission" date="2020-11" db="EMBL/GenBank/DDBJ databases">
        <title>Genome seq and assembly of Sphingosinicella sp.</title>
        <authorList>
            <person name="Chhetri G."/>
        </authorList>
    </citation>
    <scope>NUCLEOTIDE SEQUENCE [LARGE SCALE GENOMIC DNA]</scope>
    <source>
        <strain evidence="12 13">UDD2</strain>
    </source>
</reference>
<keyword evidence="9" id="KW-0460">Magnesium</keyword>
<evidence type="ECO:0000313" key="12">
    <source>
        <dbReference type="EMBL" id="QPQ54341.1"/>
    </source>
</evidence>
<dbReference type="GO" id="GO:0004048">
    <property type="term" value="F:anthranilate phosphoribosyltransferase activity"/>
    <property type="evidence" value="ECO:0007669"/>
    <property type="project" value="UniProtKB-UniRule"/>
</dbReference>
<dbReference type="NCBIfam" id="TIGR01245">
    <property type="entry name" value="trpD"/>
    <property type="match status" value="1"/>
</dbReference>
<dbReference type="InterPro" id="IPR035902">
    <property type="entry name" value="Nuc_phospho_transferase"/>
</dbReference>
<dbReference type="InterPro" id="IPR005940">
    <property type="entry name" value="Anthranilate_Pribosyl_Tfrase"/>
</dbReference>
<dbReference type="InterPro" id="IPR017459">
    <property type="entry name" value="Glycosyl_Trfase_fam3_N_dom"/>
</dbReference>
<feature type="binding site" evidence="9">
    <location>
        <position position="236"/>
    </location>
    <ligand>
        <name>Mg(2+)</name>
        <dbReference type="ChEBI" id="CHEBI:18420"/>
        <label>2</label>
    </ligand>
</feature>
<keyword evidence="9" id="KW-0479">Metal-binding</keyword>
<feature type="domain" description="Glycosyl transferase family 3 N-terminal" evidence="11">
    <location>
        <begin position="16"/>
        <end position="76"/>
    </location>
</feature>
<dbReference type="FunFam" id="3.40.1030.10:FF:000002">
    <property type="entry name" value="Anthranilate phosphoribosyltransferase"/>
    <property type="match status" value="1"/>
</dbReference>
<keyword evidence="5 9" id="KW-0822">Tryptophan biosynthesis</keyword>
<comment type="pathway">
    <text evidence="1 9">Amino-acid biosynthesis; L-tryptophan biosynthesis; L-tryptophan from chorismate: step 2/5.</text>
</comment>
<evidence type="ECO:0000256" key="6">
    <source>
        <dbReference type="ARBA" id="ARBA00023141"/>
    </source>
</evidence>
<comment type="similarity">
    <text evidence="8">In the C-terminal section; belongs to the anthranilate phosphoribosyltransferase family.</text>
</comment>
<dbReference type="Gene3D" id="3.40.1030.10">
    <property type="entry name" value="Nucleoside phosphorylase/phosphoribosyltransferase catalytic domain"/>
    <property type="match status" value="1"/>
</dbReference>
<sequence>MQTLTAPLPTAPVSALLARLRDGRALTADDAETLFAALAGGRLDEADIETLLVSLRRKGETAEELIGAARALRDAALPFERPDYLFADTCGTGGDGTGTINVSTAVAFVAASAGLPIVKHGNRSVTSRCGSADVLEQLGVRLDPSPAVSRRALDETGICFLLAPLYHPGLAHAAPVRRRLKCRTIMNALGPCLNPARPPVQLLGVSEPGLMQPVAATLAALGVRSALVVHGAGMDEVALHRPSDAIRLTDGKTECFTIDPAELGLEPTPLAAVEGGSPEENAARLKALLSGGGGEAEKRIVALNCGALLAAAGVAFDLRSGYALAADALASGAPYQTLLAFAEATHA</sequence>
<keyword evidence="6 9" id="KW-0057">Aromatic amino acid biosynthesis</keyword>
<protein>
    <recommendedName>
        <fullName evidence="9">Anthranilate phosphoribosyltransferase</fullName>
        <ecNumber evidence="9">2.4.2.18</ecNumber>
    </recommendedName>
</protein>
<comment type="similarity">
    <text evidence="9">Belongs to the anthranilate phosphoribosyltransferase family.</text>
</comment>
<keyword evidence="4 9" id="KW-0808">Transferase</keyword>
<feature type="binding site" evidence="9">
    <location>
        <position position="103"/>
    </location>
    <ligand>
        <name>Mg(2+)</name>
        <dbReference type="ChEBI" id="CHEBI:18420"/>
        <label>1</label>
    </ligand>
</feature>
<evidence type="ECO:0000259" key="10">
    <source>
        <dbReference type="Pfam" id="PF00591"/>
    </source>
</evidence>
<feature type="domain" description="Glycosyl transferase family 3" evidence="10">
    <location>
        <begin position="86"/>
        <end position="333"/>
    </location>
</feature>
<accession>A0A7T2LLB9</accession>
<evidence type="ECO:0000256" key="4">
    <source>
        <dbReference type="ARBA" id="ARBA00022679"/>
    </source>
</evidence>
<feature type="binding site" evidence="9">
    <location>
        <position position="99"/>
    </location>
    <ligand>
        <name>5-phospho-alpha-D-ribose 1-diphosphate</name>
        <dbReference type="ChEBI" id="CHEBI:58017"/>
    </ligand>
</feature>
<feature type="binding site" evidence="9">
    <location>
        <position position="236"/>
    </location>
    <ligand>
        <name>Mg(2+)</name>
        <dbReference type="ChEBI" id="CHEBI:18420"/>
        <label>1</label>
    </ligand>
</feature>
<evidence type="ECO:0000256" key="8">
    <source>
        <dbReference type="ARBA" id="ARBA00061188"/>
    </source>
</evidence>
<dbReference type="GO" id="GO:0005829">
    <property type="term" value="C:cytosol"/>
    <property type="evidence" value="ECO:0007669"/>
    <property type="project" value="TreeGrafter"/>
</dbReference>
<dbReference type="SUPFAM" id="SSF47648">
    <property type="entry name" value="Nucleoside phosphorylase/phosphoribosyltransferase N-terminal domain"/>
    <property type="match status" value="1"/>
</dbReference>
<keyword evidence="13" id="KW-1185">Reference proteome</keyword>
<feature type="binding site" evidence="9">
    <location>
        <begin position="119"/>
        <end position="127"/>
    </location>
    <ligand>
        <name>5-phospho-alpha-D-ribose 1-diphosphate</name>
        <dbReference type="ChEBI" id="CHEBI:58017"/>
    </ligand>
</feature>
<keyword evidence="3 9" id="KW-0328">Glycosyltransferase</keyword>
<name>A0A7T2LLB9_9SPHN</name>
<dbReference type="Pfam" id="PF02885">
    <property type="entry name" value="Glycos_trans_3N"/>
    <property type="match status" value="1"/>
</dbReference>
<dbReference type="RefSeq" id="WP_200970868.1">
    <property type="nucleotide sequence ID" value="NZ_CP065592.1"/>
</dbReference>
<feature type="binding site" evidence="9">
    <location>
        <position position="177"/>
    </location>
    <ligand>
        <name>anthranilate</name>
        <dbReference type="ChEBI" id="CHEBI:16567"/>
        <label>2</label>
    </ligand>
</feature>
<proteinExistence type="inferred from homology"/>
<evidence type="ECO:0000256" key="1">
    <source>
        <dbReference type="ARBA" id="ARBA00004907"/>
    </source>
</evidence>
<feature type="binding site" evidence="9">
    <location>
        <position position="122"/>
    </location>
    <ligand>
        <name>anthranilate</name>
        <dbReference type="ChEBI" id="CHEBI:16567"/>
        <label>1</label>
    </ligand>
</feature>
<feature type="binding site" evidence="9">
    <location>
        <position position="91"/>
    </location>
    <ligand>
        <name>anthranilate</name>
        <dbReference type="ChEBI" id="CHEBI:16567"/>
        <label>1</label>
    </ligand>
</feature>
<dbReference type="Gene3D" id="1.20.970.10">
    <property type="entry name" value="Transferase, Pyrimidine Nucleoside Phosphorylase, Chain C"/>
    <property type="match status" value="1"/>
</dbReference>
<feature type="binding site" evidence="9">
    <location>
        <position position="235"/>
    </location>
    <ligand>
        <name>Mg(2+)</name>
        <dbReference type="ChEBI" id="CHEBI:18420"/>
        <label>2</label>
    </ligand>
</feature>
<dbReference type="KEGG" id="sflv:IC614_08235"/>
<dbReference type="Pfam" id="PF00591">
    <property type="entry name" value="Glycos_transf_3"/>
    <property type="match status" value="1"/>
</dbReference>
<dbReference type="AlphaFoldDB" id="A0A7T2LLB9"/>
<gene>
    <name evidence="9 12" type="primary">trpD</name>
    <name evidence="12" type="ORF">IC614_08235</name>
</gene>
<organism evidence="12 13">
    <name type="scientific">Allosphingosinicella flava</name>
    <dbReference type="NCBI Taxonomy" id="2771430"/>
    <lineage>
        <taxon>Bacteria</taxon>
        <taxon>Pseudomonadati</taxon>
        <taxon>Pseudomonadota</taxon>
        <taxon>Alphaproteobacteria</taxon>
        <taxon>Sphingomonadales</taxon>
        <taxon>Sphingomonadaceae</taxon>
        <taxon>Allosphingosinicella</taxon>
    </lineage>
</organism>
<dbReference type="InterPro" id="IPR036320">
    <property type="entry name" value="Glycosyl_Trfase_fam3_N_dom_sf"/>
</dbReference>
<feature type="binding site" evidence="9">
    <location>
        <begin position="101"/>
        <end position="104"/>
    </location>
    <ligand>
        <name>5-phospho-alpha-D-ribose 1-diphosphate</name>
        <dbReference type="ChEBI" id="CHEBI:58017"/>
    </ligand>
</feature>
<dbReference type="EMBL" id="CP065592">
    <property type="protein sequence ID" value="QPQ54341.1"/>
    <property type="molecule type" value="Genomic_DNA"/>
</dbReference>
<dbReference type="HAMAP" id="MF_00211">
    <property type="entry name" value="TrpD"/>
    <property type="match status" value="1"/>
</dbReference>
<comment type="subunit">
    <text evidence="9">Homodimer.</text>
</comment>
<comment type="cofactor">
    <cofactor evidence="9">
        <name>Mg(2+)</name>
        <dbReference type="ChEBI" id="CHEBI:18420"/>
    </cofactor>
    <text evidence="9">Binds 2 magnesium ions per monomer.</text>
</comment>
<dbReference type="GO" id="GO:0000162">
    <property type="term" value="P:L-tryptophan biosynthetic process"/>
    <property type="evidence" value="ECO:0007669"/>
    <property type="project" value="UniProtKB-UniRule"/>
</dbReference>
<keyword evidence="2 9" id="KW-0028">Amino-acid biosynthesis</keyword>
<evidence type="ECO:0000256" key="2">
    <source>
        <dbReference type="ARBA" id="ARBA00022605"/>
    </source>
</evidence>
<dbReference type="PANTHER" id="PTHR43285:SF2">
    <property type="entry name" value="ANTHRANILATE PHOSPHORIBOSYLTRANSFERASE"/>
    <property type="match status" value="1"/>
</dbReference>
<evidence type="ECO:0000256" key="5">
    <source>
        <dbReference type="ARBA" id="ARBA00022822"/>
    </source>
</evidence>
<evidence type="ECO:0000256" key="3">
    <source>
        <dbReference type="ARBA" id="ARBA00022676"/>
    </source>
</evidence>
<evidence type="ECO:0000259" key="11">
    <source>
        <dbReference type="Pfam" id="PF02885"/>
    </source>
</evidence>
<comment type="function">
    <text evidence="9">Catalyzes the transfer of the phosphoribosyl group of 5-phosphorylribose-1-pyrophosphate (PRPP) to anthranilate to yield N-(5'-phosphoribosyl)-anthranilate (PRA).</text>
</comment>
<feature type="binding site" evidence="9">
    <location>
        <position position="131"/>
    </location>
    <ligand>
        <name>5-phospho-alpha-D-ribose 1-diphosphate</name>
        <dbReference type="ChEBI" id="CHEBI:58017"/>
    </ligand>
</feature>
<comment type="caution">
    <text evidence="9">Lacks conserved residue(s) required for the propagation of feature annotation.</text>
</comment>
<evidence type="ECO:0000256" key="7">
    <source>
        <dbReference type="ARBA" id="ARBA00052328"/>
    </source>
</evidence>
<feature type="binding site" evidence="9">
    <location>
        <begin position="94"/>
        <end position="95"/>
    </location>
    <ligand>
        <name>5-phospho-alpha-D-ribose 1-diphosphate</name>
        <dbReference type="ChEBI" id="CHEBI:58017"/>
    </ligand>
</feature>
<comment type="catalytic activity">
    <reaction evidence="7 9">
        <text>N-(5-phospho-beta-D-ribosyl)anthranilate + diphosphate = 5-phospho-alpha-D-ribose 1-diphosphate + anthranilate</text>
        <dbReference type="Rhea" id="RHEA:11768"/>
        <dbReference type="ChEBI" id="CHEBI:16567"/>
        <dbReference type="ChEBI" id="CHEBI:18277"/>
        <dbReference type="ChEBI" id="CHEBI:33019"/>
        <dbReference type="ChEBI" id="CHEBI:58017"/>
        <dbReference type="EC" id="2.4.2.18"/>
    </reaction>
</comment>
<evidence type="ECO:0000256" key="9">
    <source>
        <dbReference type="HAMAP-Rule" id="MF_00211"/>
    </source>
</evidence>
<dbReference type="Proteomes" id="UP000594873">
    <property type="component" value="Chromosome"/>
</dbReference>
<dbReference type="EC" id="2.4.2.18" evidence="9"/>
<dbReference type="UniPathway" id="UPA00035">
    <property type="reaction ID" value="UER00041"/>
</dbReference>
<evidence type="ECO:0000313" key="13">
    <source>
        <dbReference type="Proteomes" id="UP000594873"/>
    </source>
</evidence>